<organism evidence="1">
    <name type="scientific">Dendroctonus ponderosae</name>
    <name type="common">Mountain pine beetle</name>
    <dbReference type="NCBI Taxonomy" id="77166"/>
    <lineage>
        <taxon>Eukaryota</taxon>
        <taxon>Metazoa</taxon>
        <taxon>Ecdysozoa</taxon>
        <taxon>Arthropoda</taxon>
        <taxon>Hexapoda</taxon>
        <taxon>Insecta</taxon>
        <taxon>Pterygota</taxon>
        <taxon>Neoptera</taxon>
        <taxon>Endopterygota</taxon>
        <taxon>Coleoptera</taxon>
        <taxon>Polyphaga</taxon>
        <taxon>Cucujiformia</taxon>
        <taxon>Curculionidae</taxon>
        <taxon>Scolytinae</taxon>
        <taxon>Dendroctonus</taxon>
    </lineage>
</organism>
<dbReference type="HOGENOM" id="CLU_1733362_0_0_1"/>
<dbReference type="Pfam" id="PF00307">
    <property type="entry name" value="CH"/>
    <property type="match status" value="1"/>
</dbReference>
<feature type="non-terminal residue" evidence="1">
    <location>
        <position position="1"/>
    </location>
</feature>
<evidence type="ECO:0000313" key="1">
    <source>
        <dbReference type="EMBL" id="ENN74677.1"/>
    </source>
</evidence>
<dbReference type="PROSITE" id="PS50021">
    <property type="entry name" value="CH"/>
    <property type="match status" value="1"/>
</dbReference>
<dbReference type="SUPFAM" id="SSF47576">
    <property type="entry name" value="Calponin-homology domain, CH-domain"/>
    <property type="match status" value="1"/>
</dbReference>
<accession>N6U7W9</accession>
<protein>
    <submittedName>
        <fullName evidence="1">Uncharacterized protein</fullName>
    </submittedName>
</protein>
<name>N6U7W9_DENPD</name>
<dbReference type="InterPro" id="IPR036872">
    <property type="entry name" value="CH_dom_sf"/>
</dbReference>
<dbReference type="Gene3D" id="1.10.418.10">
    <property type="entry name" value="Calponin-like domain"/>
    <property type="match status" value="1"/>
</dbReference>
<dbReference type="OMA" id="CRSIAFI"/>
<dbReference type="EMBL" id="KB741037">
    <property type="protein sequence ID" value="ENN74677.1"/>
    <property type="molecule type" value="Genomic_DNA"/>
</dbReference>
<dbReference type="AlphaFoldDB" id="N6U7W9"/>
<dbReference type="PANTHER" id="PTHR11915">
    <property type="entry name" value="SPECTRIN/FILAMIN RELATED CYTOSKELETAL PROTEIN"/>
    <property type="match status" value="1"/>
</dbReference>
<reference evidence="1" key="1">
    <citation type="journal article" date="2013" name="Genome Biol.">
        <title>Draft genome of the mountain pine beetle, Dendroctonus ponderosae Hopkins, a major forest pest.</title>
        <authorList>
            <person name="Keeling C.I."/>
            <person name="Yuen M.M."/>
            <person name="Liao N.Y."/>
            <person name="Docking T.R."/>
            <person name="Chan S.K."/>
            <person name="Taylor G.A."/>
            <person name="Palmquist D.L."/>
            <person name="Jackman S.D."/>
            <person name="Nguyen A."/>
            <person name="Li M."/>
            <person name="Henderson H."/>
            <person name="Janes J.K."/>
            <person name="Zhao Y."/>
            <person name="Pandoh P."/>
            <person name="Moore R."/>
            <person name="Sperling F.A."/>
            <person name="Huber D.P."/>
            <person name="Birol I."/>
            <person name="Jones S.J."/>
            <person name="Bohlmann J."/>
        </authorList>
    </citation>
    <scope>NUCLEOTIDE SEQUENCE</scope>
</reference>
<gene>
    <name evidence="1" type="ORF">YQE_08794</name>
</gene>
<sequence length="151" mass="17578">MSNQSCCRSIAFIYNIDYCFGWNSTVPIKIGLGLGKSARMVHPVQLHHLLYISDIIVGQEPNVSAKDYLLRWAKRTTHKYPGVQVQDFTKSWRDGLAFSSILHRNRPDLIDWGRVRNQRPRERLETVFFVAEKEYGVTRLLDPEGKRTRDD</sequence>
<proteinExistence type="predicted"/>
<dbReference type="InterPro" id="IPR001715">
    <property type="entry name" value="CH_dom"/>
</dbReference>
<dbReference type="OrthoDB" id="2250192at2759"/>